<reference evidence="1 2" key="1">
    <citation type="submission" date="2019-05" db="EMBL/GenBank/DDBJ databases">
        <title>Another draft genome of Portunus trituberculatus and its Hox gene families provides insights of decapod evolution.</title>
        <authorList>
            <person name="Jeong J.-H."/>
            <person name="Song I."/>
            <person name="Kim S."/>
            <person name="Choi T."/>
            <person name="Kim D."/>
            <person name="Ryu S."/>
            <person name="Kim W."/>
        </authorList>
    </citation>
    <scope>NUCLEOTIDE SEQUENCE [LARGE SCALE GENOMIC DNA]</scope>
    <source>
        <tissue evidence="1">Muscle</tissue>
    </source>
</reference>
<evidence type="ECO:0000313" key="2">
    <source>
        <dbReference type="Proteomes" id="UP000324222"/>
    </source>
</evidence>
<sequence length="115" mass="12676">MMARSYITHTWRSSHAHLHVHLLPPPPAIKTFFPHTLLNIWQFSTDSRKDLSKSSFYGHITIRTFQGGGGVVDKVVSVGSGTRSPIVTYVALSNAAASTFTFHHLSCLKPALTMV</sequence>
<evidence type="ECO:0000313" key="1">
    <source>
        <dbReference type="EMBL" id="MPC79960.1"/>
    </source>
</evidence>
<dbReference type="EMBL" id="VSRR010052569">
    <property type="protein sequence ID" value="MPC79960.1"/>
    <property type="molecule type" value="Genomic_DNA"/>
</dbReference>
<protein>
    <submittedName>
        <fullName evidence="1">Uncharacterized protein</fullName>
    </submittedName>
</protein>
<gene>
    <name evidence="1" type="ORF">E2C01_074520</name>
</gene>
<name>A0A5B7I5V2_PORTR</name>
<proteinExistence type="predicted"/>
<dbReference type="AlphaFoldDB" id="A0A5B7I5V2"/>
<organism evidence="1 2">
    <name type="scientific">Portunus trituberculatus</name>
    <name type="common">Swimming crab</name>
    <name type="synonym">Neptunus trituberculatus</name>
    <dbReference type="NCBI Taxonomy" id="210409"/>
    <lineage>
        <taxon>Eukaryota</taxon>
        <taxon>Metazoa</taxon>
        <taxon>Ecdysozoa</taxon>
        <taxon>Arthropoda</taxon>
        <taxon>Crustacea</taxon>
        <taxon>Multicrustacea</taxon>
        <taxon>Malacostraca</taxon>
        <taxon>Eumalacostraca</taxon>
        <taxon>Eucarida</taxon>
        <taxon>Decapoda</taxon>
        <taxon>Pleocyemata</taxon>
        <taxon>Brachyura</taxon>
        <taxon>Eubrachyura</taxon>
        <taxon>Portunoidea</taxon>
        <taxon>Portunidae</taxon>
        <taxon>Portuninae</taxon>
        <taxon>Portunus</taxon>
    </lineage>
</organism>
<accession>A0A5B7I5V2</accession>
<dbReference type="Proteomes" id="UP000324222">
    <property type="component" value="Unassembled WGS sequence"/>
</dbReference>
<keyword evidence="2" id="KW-1185">Reference proteome</keyword>
<comment type="caution">
    <text evidence="1">The sequence shown here is derived from an EMBL/GenBank/DDBJ whole genome shotgun (WGS) entry which is preliminary data.</text>
</comment>